<evidence type="ECO:0000256" key="1">
    <source>
        <dbReference type="SAM" id="Phobius"/>
    </source>
</evidence>
<keyword evidence="1" id="KW-1133">Transmembrane helix</keyword>
<keyword evidence="1" id="KW-0812">Transmembrane</keyword>
<feature type="transmembrane region" description="Helical" evidence="1">
    <location>
        <begin position="44"/>
        <end position="65"/>
    </location>
</feature>
<feature type="transmembrane region" description="Helical" evidence="1">
    <location>
        <begin position="16"/>
        <end position="38"/>
    </location>
</feature>
<dbReference type="EMBL" id="BART01025322">
    <property type="protein sequence ID" value="GAG99482.1"/>
    <property type="molecule type" value="Genomic_DNA"/>
</dbReference>
<protein>
    <submittedName>
        <fullName evidence="2">Uncharacterized protein</fullName>
    </submittedName>
</protein>
<sequence>MYDFSHLFQSQGRTKILFWWGIFSTTILAIAFVIGLRWDIEGVAIAYAIVVVLLIYSCFLVAFKLINLKFSHFIKQFRFMFLAVAGMGGIVFGFRLVLENTIWANDLIILILTIIFGIVSYIGLLFILDKDIFKEVFQLLKSSFFLFFFSLTSPI</sequence>
<proteinExistence type="predicted"/>
<accession>X1D321</accession>
<reference evidence="2" key="1">
    <citation type="journal article" date="2014" name="Front. Microbiol.">
        <title>High frequency of phylogenetically diverse reductive dehalogenase-homologous genes in deep subseafloor sedimentary metagenomes.</title>
        <authorList>
            <person name="Kawai M."/>
            <person name="Futagami T."/>
            <person name="Toyoda A."/>
            <person name="Takaki Y."/>
            <person name="Nishi S."/>
            <person name="Hori S."/>
            <person name="Arai W."/>
            <person name="Tsubouchi T."/>
            <person name="Morono Y."/>
            <person name="Uchiyama I."/>
            <person name="Ito T."/>
            <person name="Fujiyama A."/>
            <person name="Inagaki F."/>
            <person name="Takami H."/>
        </authorList>
    </citation>
    <scope>NUCLEOTIDE SEQUENCE</scope>
    <source>
        <strain evidence="2">Expedition CK06-06</strain>
    </source>
</reference>
<gene>
    <name evidence="2" type="ORF">S01H4_45477</name>
</gene>
<feature type="transmembrane region" description="Helical" evidence="1">
    <location>
        <begin position="77"/>
        <end position="95"/>
    </location>
</feature>
<organism evidence="2">
    <name type="scientific">marine sediment metagenome</name>
    <dbReference type="NCBI Taxonomy" id="412755"/>
    <lineage>
        <taxon>unclassified sequences</taxon>
        <taxon>metagenomes</taxon>
        <taxon>ecological metagenomes</taxon>
    </lineage>
</organism>
<evidence type="ECO:0000313" key="2">
    <source>
        <dbReference type="EMBL" id="GAG99482.1"/>
    </source>
</evidence>
<feature type="transmembrane region" description="Helical" evidence="1">
    <location>
        <begin position="107"/>
        <end position="128"/>
    </location>
</feature>
<keyword evidence="1" id="KW-0472">Membrane</keyword>
<name>X1D321_9ZZZZ</name>
<comment type="caution">
    <text evidence="2">The sequence shown here is derived from an EMBL/GenBank/DDBJ whole genome shotgun (WGS) entry which is preliminary data.</text>
</comment>
<dbReference type="AlphaFoldDB" id="X1D321"/>